<dbReference type="Proteomes" id="UP000248795">
    <property type="component" value="Unassembled WGS sequence"/>
</dbReference>
<comment type="caution">
    <text evidence="1">The sequence shown here is derived from an EMBL/GenBank/DDBJ whole genome shotgun (WGS) entry which is preliminary data.</text>
</comment>
<sequence>MAVEIDEYSLSSCLLCLMSNGKQIGTATGFAAIVDDRVFLISNWHVFSGRNAHTGQPLNISHAIPDAVRFNLHVREPFGAVIDCQVQLHDEDENAKWIMHPTGQEIDVAAIALPFLPKNIAAYSLPMLGQTASMRVQVSQDVYILGYPSGMSLNEMFPVWKRASIATEPGLDIAGKPFFLVDTASRPGMSGSPVIARSVGSYIDTSGNTGMGGVFTKFIGVYSGRMGAASQDDAQLGVVWKAHVVDEVLKNGIHGSYSIRA</sequence>
<evidence type="ECO:0008006" key="3">
    <source>
        <dbReference type="Google" id="ProtNLM"/>
    </source>
</evidence>
<dbReference type="AlphaFoldDB" id="A0A2W2BRQ9"/>
<dbReference type="SUPFAM" id="SSF50494">
    <property type="entry name" value="Trypsin-like serine proteases"/>
    <property type="match status" value="1"/>
</dbReference>
<evidence type="ECO:0000313" key="1">
    <source>
        <dbReference type="EMBL" id="PZF76106.1"/>
    </source>
</evidence>
<keyword evidence="2" id="KW-1185">Reference proteome</keyword>
<name>A0A2W2BRQ9_9HYPH</name>
<reference evidence="2" key="1">
    <citation type="submission" date="2018-06" db="EMBL/GenBank/DDBJ databases">
        <title>Aestuariibacter litoralis strain KCTC 52945T.</title>
        <authorList>
            <person name="Li X."/>
            <person name="Salam N."/>
            <person name="Li J.-L."/>
            <person name="Chen Y.-M."/>
            <person name="Yang Z.-W."/>
            <person name="Zhang L.-Y."/>
            <person name="Han M.-X."/>
            <person name="Xiao M."/>
            <person name="Li W.-J."/>
        </authorList>
    </citation>
    <scope>NUCLEOTIDE SEQUENCE [LARGE SCALE GENOMIC DNA]</scope>
    <source>
        <strain evidence="2">KCTC 52945</strain>
    </source>
</reference>
<dbReference type="Gene3D" id="2.40.10.120">
    <property type="match status" value="1"/>
</dbReference>
<organism evidence="1 2">
    <name type="scientific">Aestuariivirga litoralis</name>
    <dbReference type="NCBI Taxonomy" id="2650924"/>
    <lineage>
        <taxon>Bacteria</taxon>
        <taxon>Pseudomonadati</taxon>
        <taxon>Pseudomonadota</taxon>
        <taxon>Alphaproteobacteria</taxon>
        <taxon>Hyphomicrobiales</taxon>
        <taxon>Aestuariivirgaceae</taxon>
        <taxon>Aestuariivirga</taxon>
    </lineage>
</organism>
<evidence type="ECO:0000313" key="2">
    <source>
        <dbReference type="Proteomes" id="UP000248795"/>
    </source>
</evidence>
<accession>A0A2W2BRQ9</accession>
<proteinExistence type="predicted"/>
<dbReference type="RefSeq" id="WP_111199492.1">
    <property type="nucleotide sequence ID" value="NZ_QKVK01000007.1"/>
</dbReference>
<dbReference type="Pfam" id="PF13365">
    <property type="entry name" value="Trypsin_2"/>
    <property type="match status" value="1"/>
</dbReference>
<dbReference type="EMBL" id="QKVK01000007">
    <property type="protein sequence ID" value="PZF76106.1"/>
    <property type="molecule type" value="Genomic_DNA"/>
</dbReference>
<dbReference type="InterPro" id="IPR009003">
    <property type="entry name" value="Peptidase_S1_PA"/>
</dbReference>
<gene>
    <name evidence="1" type="ORF">DK847_15865</name>
</gene>
<protein>
    <recommendedName>
        <fullName evidence="3">Serine protease</fullName>
    </recommendedName>
</protein>